<comment type="caution">
    <text evidence="2">The sequence shown here is derived from an EMBL/GenBank/DDBJ whole genome shotgun (WGS) entry which is preliminary data.</text>
</comment>
<accession>A0A9Q0VLQ8</accession>
<reference evidence="2" key="2">
    <citation type="journal article" date="2023" name="Int. J. Mol. Sci.">
        <title>De Novo Assembly and Annotation of 11 Diverse Shrub Willow (Salix) Genomes Reveals Novel Gene Organization in Sex-Linked Regions.</title>
        <authorList>
            <person name="Hyden B."/>
            <person name="Feng K."/>
            <person name="Yates T.B."/>
            <person name="Jawdy S."/>
            <person name="Cereghino C."/>
            <person name="Smart L.B."/>
            <person name="Muchero W."/>
        </authorList>
    </citation>
    <scope>NUCLEOTIDE SEQUENCE [LARGE SCALE GENOMIC DNA]</scope>
    <source>
        <tissue evidence="2">Shoot tip</tissue>
    </source>
</reference>
<evidence type="ECO:0000313" key="2">
    <source>
        <dbReference type="EMBL" id="KAJ6750753.1"/>
    </source>
</evidence>
<feature type="compositionally biased region" description="Low complexity" evidence="1">
    <location>
        <begin position="36"/>
        <end position="48"/>
    </location>
</feature>
<reference evidence="2" key="1">
    <citation type="submission" date="2022-11" db="EMBL/GenBank/DDBJ databases">
        <authorList>
            <person name="Hyden B.L."/>
            <person name="Feng K."/>
            <person name="Yates T."/>
            <person name="Jawdy S."/>
            <person name="Smart L.B."/>
            <person name="Muchero W."/>
        </authorList>
    </citation>
    <scope>NUCLEOTIDE SEQUENCE</scope>
    <source>
        <tissue evidence="2">Shoot tip</tissue>
    </source>
</reference>
<feature type="region of interest" description="Disordered" evidence="1">
    <location>
        <begin position="27"/>
        <end position="55"/>
    </location>
</feature>
<protein>
    <submittedName>
        <fullName evidence="2">Uncharacterized protein</fullName>
    </submittedName>
</protein>
<evidence type="ECO:0000313" key="3">
    <source>
        <dbReference type="Proteomes" id="UP001151529"/>
    </source>
</evidence>
<sequence>MARFHGRDGAEYNGCVFCDDQKLSEKAKGRNDRILSSSNSETTSASPSLKETGVPNLTEMMTNLVYIDGTVSIPPDDSGGPSVCQVELPPCSRFQNLFGICFREMRRRVFLKQNSPRSGILRM</sequence>
<dbReference type="AlphaFoldDB" id="A0A9Q0VLQ8"/>
<dbReference type="Proteomes" id="UP001151529">
    <property type="component" value="Chromosome 16"/>
</dbReference>
<dbReference type="EMBL" id="JAPFFL010000001">
    <property type="protein sequence ID" value="KAJ6750753.1"/>
    <property type="molecule type" value="Genomic_DNA"/>
</dbReference>
<name>A0A9Q0VLQ8_SALVM</name>
<proteinExistence type="predicted"/>
<evidence type="ECO:0000256" key="1">
    <source>
        <dbReference type="SAM" id="MobiDB-lite"/>
    </source>
</evidence>
<organism evidence="2 3">
    <name type="scientific">Salix viminalis</name>
    <name type="common">Common osier</name>
    <name type="synonym">Basket willow</name>
    <dbReference type="NCBI Taxonomy" id="40686"/>
    <lineage>
        <taxon>Eukaryota</taxon>
        <taxon>Viridiplantae</taxon>
        <taxon>Streptophyta</taxon>
        <taxon>Embryophyta</taxon>
        <taxon>Tracheophyta</taxon>
        <taxon>Spermatophyta</taxon>
        <taxon>Magnoliopsida</taxon>
        <taxon>eudicotyledons</taxon>
        <taxon>Gunneridae</taxon>
        <taxon>Pentapetalae</taxon>
        <taxon>rosids</taxon>
        <taxon>fabids</taxon>
        <taxon>Malpighiales</taxon>
        <taxon>Salicaceae</taxon>
        <taxon>Saliceae</taxon>
        <taxon>Salix</taxon>
    </lineage>
</organism>
<gene>
    <name evidence="2" type="ORF">OIU85_001303</name>
</gene>
<keyword evidence="3" id="KW-1185">Reference proteome</keyword>